<dbReference type="GO" id="GO:0005634">
    <property type="term" value="C:nucleus"/>
    <property type="evidence" value="ECO:0007669"/>
    <property type="project" value="TreeGrafter"/>
</dbReference>
<keyword evidence="8" id="KW-0999">Mitochondrion inner membrane</keyword>
<comment type="subunit">
    <text evidence="8">Component of a multi-subunit COQ enzyme complex, composed of at least COQ3, COQ4, COQ5, COQ6, COQ7 and COQ9. Interacts with ADCK4 and COQ6. Interacts with COQ9.</text>
</comment>
<dbReference type="Proteomes" id="UP000694424">
    <property type="component" value="Unplaced"/>
</dbReference>
<dbReference type="AlphaFoldDB" id="A0A8B9NXB7"/>
<protein>
    <recommendedName>
        <fullName evidence="8">5-demethoxyubiquinone hydroxylase, mitochondrial</fullName>
        <shortName evidence="8">DMQ hydroxylase</shortName>
        <ecNumber evidence="8">1.14.99.60</ecNumber>
    </recommendedName>
    <alternativeName>
        <fullName evidence="8">Timing protein clk-1 homolog</fullName>
    </alternativeName>
    <alternativeName>
        <fullName evidence="8">Ubiquinone biosynthesis monooxygenase COQ7</fullName>
    </alternativeName>
</protein>
<reference evidence="10" key="2">
    <citation type="submission" date="2025-09" db="UniProtKB">
        <authorList>
            <consortium name="Ensembl"/>
        </authorList>
    </citation>
    <scope>IDENTIFICATION</scope>
</reference>
<comment type="cofactor">
    <cofactor evidence="8">
        <name>Fe cation</name>
        <dbReference type="ChEBI" id="CHEBI:24875"/>
    </cofactor>
    <text evidence="8">Binds 2 iron ions per subunit.</text>
</comment>
<organism evidence="10 11">
    <name type="scientific">Apteryx owenii</name>
    <name type="common">Little spotted kiwi</name>
    <dbReference type="NCBI Taxonomy" id="8824"/>
    <lineage>
        <taxon>Eukaryota</taxon>
        <taxon>Metazoa</taxon>
        <taxon>Chordata</taxon>
        <taxon>Craniata</taxon>
        <taxon>Vertebrata</taxon>
        <taxon>Euteleostomi</taxon>
        <taxon>Archelosauria</taxon>
        <taxon>Archosauria</taxon>
        <taxon>Dinosauria</taxon>
        <taxon>Saurischia</taxon>
        <taxon>Theropoda</taxon>
        <taxon>Coelurosauria</taxon>
        <taxon>Aves</taxon>
        <taxon>Palaeognathae</taxon>
        <taxon>Apterygiformes</taxon>
        <taxon>Apterygidae</taxon>
        <taxon>Apteryx</taxon>
    </lineage>
</organism>
<comment type="similarity">
    <text evidence="8">Belongs to the COQ7 family.</text>
</comment>
<dbReference type="GO" id="GO:0006744">
    <property type="term" value="P:ubiquinone biosynthetic process"/>
    <property type="evidence" value="ECO:0007669"/>
    <property type="project" value="UniProtKB-UniRule"/>
</dbReference>
<evidence type="ECO:0000313" key="10">
    <source>
        <dbReference type="Ensembl" id="ENSAOWP00000001156.1"/>
    </source>
</evidence>
<evidence type="ECO:0000256" key="6">
    <source>
        <dbReference type="ARBA" id="ARBA00023033"/>
    </source>
</evidence>
<dbReference type="CDD" id="cd01042">
    <property type="entry name" value="DMQH"/>
    <property type="match status" value="1"/>
</dbReference>
<gene>
    <name evidence="8" type="primary">COQ7</name>
</gene>
<dbReference type="InterPro" id="IPR011566">
    <property type="entry name" value="Ubq_synth_Coq7"/>
</dbReference>
<dbReference type="EC" id="1.14.99.60" evidence="8"/>
<evidence type="ECO:0000256" key="5">
    <source>
        <dbReference type="ARBA" id="ARBA00023004"/>
    </source>
</evidence>
<dbReference type="UniPathway" id="UPA00232"/>
<dbReference type="GO" id="GO:0031314">
    <property type="term" value="C:extrinsic component of mitochondrial inner membrane"/>
    <property type="evidence" value="ECO:0007669"/>
    <property type="project" value="UniProtKB-UniRule"/>
</dbReference>
<dbReference type="GO" id="GO:0010468">
    <property type="term" value="P:regulation of gene expression"/>
    <property type="evidence" value="ECO:0007669"/>
    <property type="project" value="TreeGrafter"/>
</dbReference>
<dbReference type="HAMAP" id="MF_01658">
    <property type="entry name" value="COQ7"/>
    <property type="match status" value="1"/>
</dbReference>
<dbReference type="PANTHER" id="PTHR11237">
    <property type="entry name" value="COENZYME Q10 BIOSYNTHESIS PROTEIN 7"/>
    <property type="match status" value="1"/>
</dbReference>
<dbReference type="GO" id="GO:0046872">
    <property type="term" value="F:metal ion binding"/>
    <property type="evidence" value="ECO:0007669"/>
    <property type="project" value="UniProtKB-KW"/>
</dbReference>
<dbReference type="Pfam" id="PF03232">
    <property type="entry name" value="COQ7"/>
    <property type="match status" value="1"/>
</dbReference>
<comment type="function">
    <text evidence="8">Catalyzes the hydroxylation of 2-polyprenyl-3-methyl-6-methoxy-1,4-benzoquinol (DMQH2) during ubiquinone biosynthesis. Has also a structural role in the COQ enzyme complex, stabilizing other COQ polypeptides. Involved in lifespan determination in a ubiquinone-independent manner.</text>
</comment>
<dbReference type="InterPro" id="IPR009078">
    <property type="entry name" value="Ferritin-like_SF"/>
</dbReference>
<comment type="pathway">
    <text evidence="1 8">Cofactor biosynthesis; ubiquinone biosynthesis.</text>
</comment>
<keyword evidence="4 8" id="KW-0560">Oxidoreductase</keyword>
<accession>A0A8B9NXB7</accession>
<keyword evidence="7 8" id="KW-0472">Membrane</keyword>
<feature type="binding site" evidence="8">
    <location>
        <position position="102"/>
    </location>
    <ligand>
        <name>Fe cation</name>
        <dbReference type="ChEBI" id="CHEBI:24875"/>
        <label>1</label>
    </ligand>
</feature>
<keyword evidence="2 8" id="KW-0831">Ubiquinone biosynthesis</keyword>
<dbReference type="GO" id="GO:0016709">
    <property type="term" value="F:oxidoreductase activity, acting on paired donors, with incorporation or reduction of molecular oxygen, NAD(P)H as one donor, and incorporation of one atom of oxygen"/>
    <property type="evidence" value="ECO:0007669"/>
    <property type="project" value="UniProtKB-UniRule"/>
</dbReference>
<reference evidence="10" key="1">
    <citation type="submission" date="2025-08" db="UniProtKB">
        <authorList>
            <consortium name="Ensembl"/>
        </authorList>
    </citation>
    <scope>IDENTIFICATION</scope>
</reference>
<evidence type="ECO:0000256" key="2">
    <source>
        <dbReference type="ARBA" id="ARBA00022688"/>
    </source>
</evidence>
<dbReference type="PANTHER" id="PTHR11237:SF4">
    <property type="entry name" value="5-DEMETHOXYUBIQUINONE HYDROXYLASE, MITOCHONDRIAL"/>
    <property type="match status" value="1"/>
</dbReference>
<evidence type="ECO:0000256" key="4">
    <source>
        <dbReference type="ARBA" id="ARBA00023002"/>
    </source>
</evidence>
<feature type="region of interest" description="Disordered" evidence="9">
    <location>
        <begin position="22"/>
        <end position="82"/>
    </location>
</feature>
<evidence type="ECO:0000256" key="9">
    <source>
        <dbReference type="SAM" id="MobiDB-lite"/>
    </source>
</evidence>
<feature type="binding site" evidence="8">
    <location>
        <position position="220"/>
    </location>
    <ligand>
        <name>Fe cation</name>
        <dbReference type="ChEBI" id="CHEBI:24875"/>
        <label>2</label>
    </ligand>
</feature>
<proteinExistence type="inferred from homology"/>
<feature type="binding site" evidence="8">
    <location>
        <position position="223"/>
    </location>
    <ligand>
        <name>Fe cation</name>
        <dbReference type="ChEBI" id="CHEBI:24875"/>
        <label>2</label>
    </ligand>
</feature>
<keyword evidence="5 8" id="KW-0408">Iron</keyword>
<sequence length="259" mass="27782">MAAAPVLRRSLARCRPLCGGAGTGSGASAAPRRGAALSGPPRSRPRRGGGARLTRVCPAGLGGGWRSPARGASARPSGTGVTPDGINKALVDRIIRVDHAGEYGANRIYAGQMVVLGRSAVGPVIQQMWNQEKNHLKKFNELMVAYRVRPTVLLPIWNVAGFVLGAGSALLGKKGAMACTVAVEESISDHYNNQIRTLMEEDPEKYRELLQIIKQFRDDEREHHDIGLEHDAESAPAYSVLKTAIQIGCKAAIFLSERI</sequence>
<feature type="binding site" evidence="8">
    <location>
        <position position="135"/>
    </location>
    <ligand>
        <name>Fe cation</name>
        <dbReference type="ChEBI" id="CHEBI:24875"/>
        <label>1</label>
    </ligand>
</feature>
<name>A0A8B9NXB7_APTOW</name>
<keyword evidence="6 8" id="KW-0503">Monooxygenase</keyword>
<evidence type="ECO:0000256" key="3">
    <source>
        <dbReference type="ARBA" id="ARBA00022723"/>
    </source>
</evidence>
<feature type="binding site" evidence="8">
    <location>
        <position position="132"/>
    </location>
    <ligand>
        <name>Fe cation</name>
        <dbReference type="ChEBI" id="CHEBI:24875"/>
        <label>2</label>
    </ligand>
</feature>
<feature type="binding site" evidence="8">
    <location>
        <position position="220"/>
    </location>
    <ligand>
        <name>Fe cation</name>
        <dbReference type="ChEBI" id="CHEBI:24875"/>
        <label>1</label>
    </ligand>
</feature>
<evidence type="ECO:0000256" key="7">
    <source>
        <dbReference type="ARBA" id="ARBA00023136"/>
    </source>
</evidence>
<keyword evidence="11" id="KW-1185">Reference proteome</keyword>
<evidence type="ECO:0000256" key="1">
    <source>
        <dbReference type="ARBA" id="ARBA00004749"/>
    </source>
</evidence>
<feature type="binding site" evidence="8">
    <location>
        <position position="132"/>
    </location>
    <ligand>
        <name>Fe cation</name>
        <dbReference type="ChEBI" id="CHEBI:24875"/>
        <label>1</label>
    </ligand>
</feature>
<keyword evidence="3 8" id="KW-0479">Metal-binding</keyword>
<dbReference type="SUPFAM" id="SSF47240">
    <property type="entry name" value="Ferritin-like"/>
    <property type="match status" value="1"/>
</dbReference>
<evidence type="ECO:0000313" key="11">
    <source>
        <dbReference type="Proteomes" id="UP000694424"/>
    </source>
</evidence>
<feature type="binding site" evidence="8">
    <location>
        <position position="184"/>
    </location>
    <ligand>
        <name>Fe cation</name>
        <dbReference type="ChEBI" id="CHEBI:24875"/>
        <label>2</label>
    </ligand>
</feature>
<evidence type="ECO:0000256" key="8">
    <source>
        <dbReference type="HAMAP-Rule" id="MF_03194"/>
    </source>
</evidence>
<dbReference type="GO" id="GO:0008340">
    <property type="term" value="P:determination of adult lifespan"/>
    <property type="evidence" value="ECO:0007669"/>
    <property type="project" value="TreeGrafter"/>
</dbReference>
<dbReference type="GO" id="GO:0008682">
    <property type="term" value="F:3-demethoxyubiquinol 3-hydroxylase activity"/>
    <property type="evidence" value="ECO:0007669"/>
    <property type="project" value="UniProtKB-EC"/>
</dbReference>
<feature type="compositionally biased region" description="Low complexity" evidence="9">
    <location>
        <begin position="26"/>
        <end position="41"/>
    </location>
</feature>
<dbReference type="GO" id="GO:2000377">
    <property type="term" value="P:regulation of reactive oxygen species metabolic process"/>
    <property type="evidence" value="ECO:0007669"/>
    <property type="project" value="TreeGrafter"/>
</dbReference>
<dbReference type="Ensembl" id="ENSAOWT00000001308.1">
    <property type="protein sequence ID" value="ENSAOWP00000001156.1"/>
    <property type="gene ID" value="ENSAOWG00000000830.1"/>
</dbReference>
<comment type="subcellular location">
    <subcellularLocation>
        <location evidence="8">Mitochondrion inner membrane</location>
        <topology evidence="8">Peripheral membrane protein</topology>
        <orientation evidence="8">Matrix side</orientation>
    </subcellularLocation>
</comment>
<keyword evidence="8" id="KW-0496">Mitochondrion</keyword>
<comment type="catalytic activity">
    <reaction evidence="8">
        <text>a 5-methoxy-2-methyl-3-(all-trans-polyprenyl)benzene-1,4-diol + AH2 + O2 = a 3-demethylubiquinol + A + H2O</text>
        <dbReference type="Rhea" id="RHEA:50908"/>
        <dbReference type="Rhea" id="RHEA-COMP:10859"/>
        <dbReference type="Rhea" id="RHEA-COMP:10914"/>
        <dbReference type="ChEBI" id="CHEBI:13193"/>
        <dbReference type="ChEBI" id="CHEBI:15377"/>
        <dbReference type="ChEBI" id="CHEBI:15379"/>
        <dbReference type="ChEBI" id="CHEBI:17499"/>
        <dbReference type="ChEBI" id="CHEBI:84167"/>
        <dbReference type="ChEBI" id="CHEBI:84422"/>
        <dbReference type="EC" id="1.14.99.60"/>
    </reaction>
</comment>